<dbReference type="FunFam" id="2.60.40.1910:FF:000004">
    <property type="entry name" value="Aminopeptidase"/>
    <property type="match status" value="1"/>
</dbReference>
<dbReference type="Gene3D" id="1.10.390.10">
    <property type="entry name" value="Neutral Protease Domain 2"/>
    <property type="match status" value="1"/>
</dbReference>
<feature type="domain" description="Peptidase M1 membrane alanine aminopeptidase" evidence="13">
    <location>
        <begin position="1240"/>
        <end position="1457"/>
    </location>
</feature>
<keyword evidence="7 10" id="KW-0862">Zinc</keyword>
<dbReference type="Pfam" id="PF11838">
    <property type="entry name" value="ERAP1_C"/>
    <property type="match status" value="1"/>
</dbReference>
<keyword evidence="17" id="KW-1185">Reference proteome</keyword>
<feature type="compositionally biased region" description="Low complexity" evidence="12">
    <location>
        <begin position="56"/>
        <end position="75"/>
    </location>
</feature>
<dbReference type="EMBL" id="MU853571">
    <property type="protein sequence ID" value="KAK4145116.1"/>
    <property type="molecule type" value="Genomic_DNA"/>
</dbReference>
<comment type="similarity">
    <text evidence="2">Belongs to the TCP11 family.</text>
</comment>
<feature type="site" description="Transition state stabilizer" evidence="11">
    <location>
        <position position="1398"/>
    </location>
</feature>
<evidence type="ECO:0000259" key="13">
    <source>
        <dbReference type="Pfam" id="PF01433"/>
    </source>
</evidence>
<feature type="region of interest" description="Disordered" evidence="12">
    <location>
        <begin position="190"/>
        <end position="243"/>
    </location>
</feature>
<dbReference type="PANTHER" id="PTHR11533">
    <property type="entry name" value="PROTEASE M1 ZINC METALLOPROTEASE"/>
    <property type="match status" value="1"/>
</dbReference>
<feature type="domain" description="ERAP1-like C-terminal" evidence="14">
    <location>
        <begin position="1531"/>
        <end position="1833"/>
    </location>
</feature>
<dbReference type="Gene3D" id="2.60.40.1730">
    <property type="entry name" value="tricorn interacting facor f3 domain"/>
    <property type="match status" value="1"/>
</dbReference>
<dbReference type="GO" id="GO:0005737">
    <property type="term" value="C:cytoplasm"/>
    <property type="evidence" value="ECO:0007669"/>
    <property type="project" value="TreeGrafter"/>
</dbReference>
<reference evidence="16" key="2">
    <citation type="submission" date="2023-05" db="EMBL/GenBank/DDBJ databases">
        <authorList>
            <consortium name="Lawrence Berkeley National Laboratory"/>
            <person name="Steindorff A."/>
            <person name="Hensen N."/>
            <person name="Bonometti L."/>
            <person name="Westerberg I."/>
            <person name="Brannstrom I.O."/>
            <person name="Guillou S."/>
            <person name="Cros-Aarteil S."/>
            <person name="Calhoun S."/>
            <person name="Haridas S."/>
            <person name="Kuo A."/>
            <person name="Mondo S."/>
            <person name="Pangilinan J."/>
            <person name="Riley R."/>
            <person name="Labutti K."/>
            <person name="Andreopoulos B."/>
            <person name="Lipzen A."/>
            <person name="Chen C."/>
            <person name="Yanf M."/>
            <person name="Daum C."/>
            <person name="Ng V."/>
            <person name="Clum A."/>
            <person name="Ohm R."/>
            <person name="Martin F."/>
            <person name="Silar P."/>
            <person name="Natvig D."/>
            <person name="Lalanne C."/>
            <person name="Gautier V."/>
            <person name="Ament-Velasquez S.L."/>
            <person name="Kruys A."/>
            <person name="Hutchinson M.I."/>
            <person name="Powell A.J."/>
            <person name="Barry K."/>
            <person name="Miller A.N."/>
            <person name="Grigoriev I.V."/>
            <person name="Debuchy R."/>
            <person name="Gladieux P."/>
            <person name="Thoren M.H."/>
            <person name="Johannesson H."/>
        </authorList>
    </citation>
    <scope>NUCLEOTIDE SEQUENCE</scope>
    <source>
        <strain evidence="16">CBS 141.50</strain>
    </source>
</reference>
<sequence>MTDVTPDRPLSPPDEEMEMELVDGEVEEPKASTPPPRIAARLFYRPTNQTRRKDSAASSRRNSISSAHSLSSHGRGATGGPQSKYIAQHLRRASILEDRKARLADRAAHAEKVRLRAALVKAVPRNTSVSEERALAAAQARERNLAEITAACAEEVRRAKAVAESMKEKREQEIRKMKLQMEERLAEAEKRREELRSRNAAKVKGRERGQSLGNRKPTSVEVMPEVQEGKEREPTPLTEEAAASRIQSSWKATKRRRAVAEFSALGLSLDAVRETSFDEVTMLLSQDKVLALTARILRICGLNEGDPASVEEMAAVRSFLSAFLILGHPSQVLSNKEEAEIQEEAAPSPGHPMPKDNLANPQSQELVGKARDLLVLFENILGRLTSFNNYTPPPALLGEFPEVYATFYNALIAWKARDSSSLVDLMVMQFVELDAIWESVKDTTDGSVDQVYKESIRNNQLILLVRIKKLAGASKGKQLVADAVKAARKTRAKKPVGDTKPRVADQSVTETAMGVLGVEATHEQGQTQAPTPPTTPSRRPEPFKVSVVVPNAKSLLPDNRIVVHELAINKEFRTEPQEYHEQQEHLLAPLFQEMRTTMETDNQEAHFFLLLKAAELIRDKLQRLVKSGNSMHTFIGELLDTDIAKRQFAMGSFSYEKFFHAMGTLLPKLCAPVRDEEVKTLAEEKLSQGGYVDRLEALNSFIDVMLSDYANYLLQLAAPQLVEQASAYEAKAFSNDLEAGHHDLSAATAAWRTARAKVLAETARRDPEGINHPASRPTANRIYAQLLVDLFTQVAPVKREAVPEMLLLDHKRILEAGRLTRRIITAGAILLQCKNLLKRDVRAPWRNEAQRILAVLEKRDNPRTTDMTQDVAAEGIVAALEAGRSMPAATKRHLRGLVHKFLSASAESAVAGTEEAAATAATGEPREPVLRLLLGRLRGHVLARLAAASASEKVKATSTAGEKLAGLGLAEFVDKVRDMVDMMGRLANMTDRDILPDYFKAVHYNLVISDLDFKNWSFKGSVRPSIDGEIVQPTKEIVINTLELKLLNSKVVVTEAKSDQTWESTTFAEDTKTQRSTITFQQELPVSAKASLIIDFIGLLNHDMAGFYRSQYKPAVPAAASVPRDDEFHYMLSTQFEACDARRAFPCFDEPNLKATFDFSIEIPDDQVALSNMPQKETKSLGGGKKLVSFERSPVMSTYLLAWAVGDFEYVEAFTGREYNGKKLPVRVYTTRGLKEQGQWALEHAPKIIDYFSEQFEIDYPLPKSDILAVHEFTHGAMENWGLVTYRMTAILFDEKLSEARFRNRVAYVVAHELAHQWFGNLVTMDWWDELWLNEGFATWAGWLVTDHLHPDWEVWPQFINEGMDEAFSLDSVRSSHPIQVEVRDALDVNQIFDKISYLKGCSMIRMLAANLGNKTFLKGIAIYLKKHAYGNAKTQALWDALSEASGVDVNTLMKPWIEKVGFPVLTVSEGKQQISVKQSRFLSTGDVKPEDDQTTWWVPLGVKGKIGLQGVEPLTLTTKESTIDGVSEEFYQLNANATGFYRVNYPESRFKLLGTQLDYLTTEDKIFITGSAADLAFSGYATTASLLSFIQGLKSETHYRVLSQALDSIATLKSIFGDDEQIKAGLEKFTLELIDKALKQVGWEAAKGEDYNKSLLRKRLLITAIANGHEDADLRAPVYRAAIRKDPNAAVLLLKDEWYNTSAIDGKEICLQALGHADDETLIKNVLLPFIFNISPPASAADSINPGDMHILSNVLAANRTGRPLLWAFLRDNWDQFNAKLGGNPILVDRMVKVSLPMFTDTQSLEEIEKFFAGVSTKGFDRTLEQVKDKIRGRAAYKVRDQEGLKQWLVQSGYA</sequence>
<feature type="binding site" evidence="10">
    <location>
        <position position="1335"/>
    </location>
    <ligand>
        <name>Zn(2+)</name>
        <dbReference type="ChEBI" id="CHEBI:29105"/>
        <note>catalytic</note>
    </ligand>
</feature>
<feature type="active site" description="Proton acceptor" evidence="9">
    <location>
        <position position="1313"/>
    </location>
</feature>
<protein>
    <submittedName>
        <fullName evidence="16">Peptidase family M1-domain-containing protein</fullName>
    </submittedName>
</protein>
<dbReference type="InterPro" id="IPR034016">
    <property type="entry name" value="M1_APN-typ"/>
</dbReference>
<feature type="domain" description="Aminopeptidase N-like N-terminal" evidence="15">
    <location>
        <begin position="1002"/>
        <end position="1200"/>
    </location>
</feature>
<keyword evidence="8" id="KW-0482">Metalloprotease</keyword>
<dbReference type="GO" id="GO:0042277">
    <property type="term" value="F:peptide binding"/>
    <property type="evidence" value="ECO:0007669"/>
    <property type="project" value="TreeGrafter"/>
</dbReference>
<feature type="binding site" evidence="10">
    <location>
        <position position="1312"/>
    </location>
    <ligand>
        <name>Zn(2+)</name>
        <dbReference type="ChEBI" id="CHEBI:29105"/>
        <note>catalytic</note>
    </ligand>
</feature>
<evidence type="ECO:0000256" key="9">
    <source>
        <dbReference type="PIRSR" id="PIRSR634016-1"/>
    </source>
</evidence>
<evidence type="ECO:0000313" key="17">
    <source>
        <dbReference type="Proteomes" id="UP001302676"/>
    </source>
</evidence>
<dbReference type="InterPro" id="IPR042097">
    <property type="entry name" value="Aminopeptidase_N-like_N_sf"/>
</dbReference>
<gene>
    <name evidence="16" type="ORF">C8A04DRAFT_36046</name>
</gene>
<keyword evidence="3" id="KW-0031">Aminopeptidase</keyword>
<evidence type="ECO:0000256" key="10">
    <source>
        <dbReference type="PIRSR" id="PIRSR634016-3"/>
    </source>
</evidence>
<name>A0AAN6ZQ49_9PEZI</name>
<evidence type="ECO:0000313" key="16">
    <source>
        <dbReference type="EMBL" id="KAK4145116.1"/>
    </source>
</evidence>
<evidence type="ECO:0000256" key="11">
    <source>
        <dbReference type="PIRSR" id="PIRSR634016-4"/>
    </source>
</evidence>
<dbReference type="Gene3D" id="1.25.50.20">
    <property type="match status" value="2"/>
</dbReference>
<dbReference type="GO" id="GO:0008270">
    <property type="term" value="F:zinc ion binding"/>
    <property type="evidence" value="ECO:0007669"/>
    <property type="project" value="InterPro"/>
</dbReference>
<dbReference type="InterPro" id="IPR008862">
    <property type="entry name" value="Tcp11"/>
</dbReference>
<dbReference type="GO" id="GO:0006508">
    <property type="term" value="P:proteolysis"/>
    <property type="evidence" value="ECO:0007669"/>
    <property type="project" value="UniProtKB-KW"/>
</dbReference>
<evidence type="ECO:0000256" key="5">
    <source>
        <dbReference type="ARBA" id="ARBA00022723"/>
    </source>
</evidence>
<accession>A0AAN6ZQ49</accession>
<evidence type="ECO:0000259" key="14">
    <source>
        <dbReference type="Pfam" id="PF11838"/>
    </source>
</evidence>
<comment type="caution">
    <text evidence="16">The sequence shown here is derived from an EMBL/GenBank/DDBJ whole genome shotgun (WGS) entry which is preliminary data.</text>
</comment>
<evidence type="ECO:0000259" key="15">
    <source>
        <dbReference type="Pfam" id="PF17900"/>
    </source>
</evidence>
<dbReference type="CDD" id="cd09601">
    <property type="entry name" value="M1_APN-Q_like"/>
    <property type="match status" value="1"/>
</dbReference>
<evidence type="ECO:0000256" key="2">
    <source>
        <dbReference type="ARBA" id="ARBA00010954"/>
    </source>
</evidence>
<dbReference type="RefSeq" id="XP_062638487.1">
    <property type="nucleotide sequence ID" value="XM_062783391.1"/>
</dbReference>
<feature type="binding site" evidence="10">
    <location>
        <position position="1316"/>
    </location>
    <ligand>
        <name>Zn(2+)</name>
        <dbReference type="ChEBI" id="CHEBI:29105"/>
        <note>catalytic</note>
    </ligand>
</feature>
<dbReference type="InterPro" id="IPR050344">
    <property type="entry name" value="Peptidase_M1_aminopeptidases"/>
</dbReference>
<dbReference type="GeneID" id="87820004"/>
<dbReference type="Proteomes" id="UP001302676">
    <property type="component" value="Unassembled WGS sequence"/>
</dbReference>
<dbReference type="FunFam" id="2.60.40.1730:FF:000002">
    <property type="entry name" value="Aminopeptidase"/>
    <property type="match status" value="1"/>
</dbReference>
<dbReference type="Pfam" id="PF17900">
    <property type="entry name" value="Peptidase_M1_N"/>
    <property type="match status" value="1"/>
</dbReference>
<dbReference type="Pfam" id="PF05794">
    <property type="entry name" value="Tcp11"/>
    <property type="match status" value="1"/>
</dbReference>
<dbReference type="Pfam" id="PF01433">
    <property type="entry name" value="Peptidase_M1"/>
    <property type="match status" value="1"/>
</dbReference>
<comment type="similarity">
    <text evidence="1">Belongs to the peptidase M1 family.</text>
</comment>
<evidence type="ECO:0000256" key="6">
    <source>
        <dbReference type="ARBA" id="ARBA00022801"/>
    </source>
</evidence>
<evidence type="ECO:0000256" key="8">
    <source>
        <dbReference type="ARBA" id="ARBA00023049"/>
    </source>
</evidence>
<keyword evidence="4" id="KW-0645">Protease</keyword>
<dbReference type="SUPFAM" id="SSF63737">
    <property type="entry name" value="Leukotriene A4 hydrolase N-terminal domain"/>
    <property type="match status" value="1"/>
</dbReference>
<keyword evidence="5 10" id="KW-0479">Metal-binding</keyword>
<feature type="region of interest" description="Disordered" evidence="12">
    <location>
        <begin position="1"/>
        <end position="82"/>
    </location>
</feature>
<dbReference type="Gene3D" id="2.60.40.1910">
    <property type="match status" value="1"/>
</dbReference>
<dbReference type="FunFam" id="1.10.390.10:FF:000001">
    <property type="entry name" value="Aminopeptidase"/>
    <property type="match status" value="1"/>
</dbReference>
<dbReference type="GO" id="GO:0070006">
    <property type="term" value="F:metalloaminopeptidase activity"/>
    <property type="evidence" value="ECO:0007669"/>
    <property type="project" value="TreeGrafter"/>
</dbReference>
<feature type="region of interest" description="Disordered" evidence="12">
    <location>
        <begin position="336"/>
        <end position="355"/>
    </location>
</feature>
<feature type="region of interest" description="Disordered" evidence="12">
    <location>
        <begin position="521"/>
        <end position="541"/>
    </location>
</feature>
<evidence type="ECO:0000256" key="1">
    <source>
        <dbReference type="ARBA" id="ARBA00010136"/>
    </source>
</evidence>
<dbReference type="InterPro" id="IPR014782">
    <property type="entry name" value="Peptidase_M1_dom"/>
</dbReference>
<evidence type="ECO:0000256" key="12">
    <source>
        <dbReference type="SAM" id="MobiDB-lite"/>
    </source>
</evidence>
<dbReference type="InterPro" id="IPR024571">
    <property type="entry name" value="ERAP1-like_C_dom"/>
</dbReference>
<evidence type="ECO:0000256" key="4">
    <source>
        <dbReference type="ARBA" id="ARBA00022670"/>
    </source>
</evidence>
<dbReference type="InterPro" id="IPR027268">
    <property type="entry name" value="Peptidase_M4/M1_CTD_sf"/>
</dbReference>
<evidence type="ECO:0000256" key="7">
    <source>
        <dbReference type="ARBA" id="ARBA00022833"/>
    </source>
</evidence>
<dbReference type="InterPro" id="IPR001930">
    <property type="entry name" value="Peptidase_M1"/>
</dbReference>
<dbReference type="GO" id="GO:0016020">
    <property type="term" value="C:membrane"/>
    <property type="evidence" value="ECO:0007669"/>
    <property type="project" value="TreeGrafter"/>
</dbReference>
<evidence type="ECO:0000256" key="3">
    <source>
        <dbReference type="ARBA" id="ARBA00022438"/>
    </source>
</evidence>
<reference evidence="16" key="1">
    <citation type="journal article" date="2023" name="Mol. Phylogenet. Evol.">
        <title>Genome-scale phylogeny and comparative genomics of the fungal order Sordariales.</title>
        <authorList>
            <person name="Hensen N."/>
            <person name="Bonometti L."/>
            <person name="Westerberg I."/>
            <person name="Brannstrom I.O."/>
            <person name="Guillou S."/>
            <person name="Cros-Aarteil S."/>
            <person name="Calhoun S."/>
            <person name="Haridas S."/>
            <person name="Kuo A."/>
            <person name="Mondo S."/>
            <person name="Pangilinan J."/>
            <person name="Riley R."/>
            <person name="LaButti K."/>
            <person name="Andreopoulos B."/>
            <person name="Lipzen A."/>
            <person name="Chen C."/>
            <person name="Yan M."/>
            <person name="Daum C."/>
            <person name="Ng V."/>
            <person name="Clum A."/>
            <person name="Steindorff A."/>
            <person name="Ohm R.A."/>
            <person name="Martin F."/>
            <person name="Silar P."/>
            <person name="Natvig D.O."/>
            <person name="Lalanne C."/>
            <person name="Gautier V."/>
            <person name="Ament-Velasquez S.L."/>
            <person name="Kruys A."/>
            <person name="Hutchinson M.I."/>
            <person name="Powell A.J."/>
            <person name="Barry K."/>
            <person name="Miller A.N."/>
            <person name="Grigoriev I.V."/>
            <person name="Debuchy R."/>
            <person name="Gladieux P."/>
            <person name="Hiltunen Thoren M."/>
            <person name="Johannesson H."/>
        </authorList>
    </citation>
    <scope>NUCLEOTIDE SEQUENCE</scope>
    <source>
        <strain evidence="16">CBS 141.50</strain>
    </source>
</reference>
<feature type="compositionally biased region" description="Acidic residues" evidence="12">
    <location>
        <begin position="13"/>
        <end position="26"/>
    </location>
</feature>
<dbReference type="PANTHER" id="PTHR11533:SF171">
    <property type="entry name" value="AMINOPEPTIDASE"/>
    <property type="match status" value="1"/>
</dbReference>
<keyword evidence="6" id="KW-0378">Hydrolase</keyword>
<comment type="cofactor">
    <cofactor evidence="10">
        <name>Zn(2+)</name>
        <dbReference type="ChEBI" id="CHEBI:29105"/>
    </cofactor>
    <text evidence="10">Binds 1 zinc ion per subunit.</text>
</comment>
<organism evidence="16 17">
    <name type="scientific">Dichotomopilus funicola</name>
    <dbReference type="NCBI Taxonomy" id="1934379"/>
    <lineage>
        <taxon>Eukaryota</taxon>
        <taxon>Fungi</taxon>
        <taxon>Dikarya</taxon>
        <taxon>Ascomycota</taxon>
        <taxon>Pezizomycotina</taxon>
        <taxon>Sordariomycetes</taxon>
        <taxon>Sordariomycetidae</taxon>
        <taxon>Sordariales</taxon>
        <taxon>Chaetomiaceae</taxon>
        <taxon>Dichotomopilus</taxon>
    </lineage>
</organism>
<dbReference type="SUPFAM" id="SSF55486">
    <property type="entry name" value="Metalloproteases ('zincins'), catalytic domain"/>
    <property type="match status" value="1"/>
</dbReference>
<proteinExistence type="inferred from homology"/>
<dbReference type="GO" id="GO:0043171">
    <property type="term" value="P:peptide catabolic process"/>
    <property type="evidence" value="ECO:0007669"/>
    <property type="project" value="TreeGrafter"/>
</dbReference>
<dbReference type="InterPro" id="IPR045357">
    <property type="entry name" value="Aminopeptidase_N-like_N"/>
</dbReference>
<dbReference type="PRINTS" id="PR00756">
    <property type="entry name" value="ALADIPTASE"/>
</dbReference>